<dbReference type="GO" id="GO:0016491">
    <property type="term" value="F:oxidoreductase activity"/>
    <property type="evidence" value="ECO:0007669"/>
    <property type="project" value="InterPro"/>
</dbReference>
<keyword evidence="2" id="KW-0813">Transport</keyword>
<keyword evidence="5" id="KW-0479">Metal-binding</keyword>
<evidence type="ECO:0000256" key="4">
    <source>
        <dbReference type="ARBA" id="ARBA00022692"/>
    </source>
</evidence>
<dbReference type="GO" id="GO:0009055">
    <property type="term" value="F:electron transfer activity"/>
    <property type="evidence" value="ECO:0007669"/>
    <property type="project" value="InterPro"/>
</dbReference>
<evidence type="ECO:0000256" key="6">
    <source>
        <dbReference type="ARBA" id="ARBA00022982"/>
    </source>
</evidence>
<evidence type="ECO:0000256" key="9">
    <source>
        <dbReference type="ARBA" id="ARBA00023136"/>
    </source>
</evidence>
<evidence type="ECO:0000256" key="7">
    <source>
        <dbReference type="ARBA" id="ARBA00022989"/>
    </source>
</evidence>
<reference evidence="12" key="1">
    <citation type="journal article" date="2005" name="Environ. Microbiol.">
        <title>Genetic and functional properties of uncultivated thermophilic crenarchaeotes from a subsurface gold mine as revealed by analysis of genome fragments.</title>
        <authorList>
            <person name="Nunoura T."/>
            <person name="Hirayama H."/>
            <person name="Takami H."/>
            <person name="Oida H."/>
            <person name="Nishi S."/>
            <person name="Shimamura S."/>
            <person name="Suzuki Y."/>
            <person name="Inagaki F."/>
            <person name="Takai K."/>
            <person name="Nealson K.H."/>
            <person name="Horikoshi K."/>
        </authorList>
    </citation>
    <scope>NUCLEOTIDE SEQUENCE</scope>
</reference>
<gene>
    <name evidence="12" type="ORF">HGMM_F37H05C38</name>
</gene>
<dbReference type="GO" id="GO:0016020">
    <property type="term" value="C:membrane"/>
    <property type="evidence" value="ECO:0007669"/>
    <property type="project" value="UniProtKB-SubCell"/>
</dbReference>
<feature type="transmembrane region" description="Helical" evidence="10">
    <location>
        <begin position="221"/>
        <end position="246"/>
    </location>
</feature>
<reference evidence="12" key="2">
    <citation type="journal article" date="2012" name="PLoS ONE">
        <title>A Deeply Branching Thermophilic Bacterium with an Ancient Acetyl-CoA Pathway Dominates a Subsurface Ecosystem.</title>
        <authorList>
            <person name="Takami H."/>
            <person name="Noguchi H."/>
            <person name="Takaki Y."/>
            <person name="Uchiyama I."/>
            <person name="Toyoda A."/>
            <person name="Nishi S."/>
            <person name="Chee G.-J."/>
            <person name="Arai W."/>
            <person name="Nunoura T."/>
            <person name="Itoh T."/>
            <person name="Hattori M."/>
            <person name="Takai K."/>
        </authorList>
    </citation>
    <scope>NUCLEOTIDE SEQUENCE</scope>
</reference>
<feature type="domain" description="Cytochrome b/b6 C-terminal region profile" evidence="11">
    <location>
        <begin position="132"/>
        <end position="300"/>
    </location>
</feature>
<dbReference type="InterPro" id="IPR036010">
    <property type="entry name" value="2Fe-2S_ferredoxin-like_sf"/>
</dbReference>
<evidence type="ECO:0000256" key="2">
    <source>
        <dbReference type="ARBA" id="ARBA00022448"/>
    </source>
</evidence>
<dbReference type="EMBL" id="AP011747">
    <property type="protein sequence ID" value="BAL56445.1"/>
    <property type="molecule type" value="Genomic_DNA"/>
</dbReference>
<proteinExistence type="predicted"/>
<dbReference type="InterPro" id="IPR036150">
    <property type="entry name" value="Cyt_b/b6_C_sf"/>
</dbReference>
<evidence type="ECO:0000256" key="3">
    <source>
        <dbReference type="ARBA" id="ARBA00022617"/>
    </source>
</evidence>
<dbReference type="SUPFAM" id="SSF81648">
    <property type="entry name" value="a domain/subunit of cytochrome bc1 complex (Ubiquinol-cytochrome c reductase)"/>
    <property type="match status" value="1"/>
</dbReference>
<dbReference type="PROSITE" id="PS51003">
    <property type="entry name" value="CYTB_CTER"/>
    <property type="match status" value="1"/>
</dbReference>
<comment type="subcellular location">
    <subcellularLocation>
        <location evidence="1">Membrane</location>
        <topology evidence="1">Multi-pass membrane protein</topology>
    </subcellularLocation>
</comment>
<evidence type="ECO:0000256" key="1">
    <source>
        <dbReference type="ARBA" id="ARBA00004141"/>
    </source>
</evidence>
<evidence type="ECO:0000256" key="5">
    <source>
        <dbReference type="ARBA" id="ARBA00022723"/>
    </source>
</evidence>
<feature type="transmembrane region" description="Helical" evidence="10">
    <location>
        <begin position="266"/>
        <end position="288"/>
    </location>
</feature>
<name>H5SJV9_9BACT</name>
<keyword evidence="8" id="KW-0408">Iron</keyword>
<evidence type="ECO:0000313" key="12">
    <source>
        <dbReference type="EMBL" id="BAL56445.1"/>
    </source>
</evidence>
<dbReference type="GO" id="GO:0046872">
    <property type="term" value="F:metal ion binding"/>
    <property type="evidence" value="ECO:0007669"/>
    <property type="project" value="UniProtKB-KW"/>
</dbReference>
<dbReference type="Gene3D" id="1.20.810.10">
    <property type="entry name" value="Cytochrome Bc1 Complex, Chain C"/>
    <property type="match status" value="1"/>
</dbReference>
<dbReference type="InterPro" id="IPR005798">
    <property type="entry name" value="Cyt_b/b6_C"/>
</dbReference>
<dbReference type="SUPFAM" id="SSF54292">
    <property type="entry name" value="2Fe-2S ferredoxin-like"/>
    <property type="match status" value="1"/>
</dbReference>
<dbReference type="Gene3D" id="3.10.20.30">
    <property type="match status" value="1"/>
</dbReference>
<keyword evidence="6" id="KW-0249">Electron transport</keyword>
<accession>H5SJV9</accession>
<keyword evidence="7 10" id="KW-1133">Transmembrane helix</keyword>
<dbReference type="InterPro" id="IPR012675">
    <property type="entry name" value="Beta-grasp_dom_sf"/>
</dbReference>
<evidence type="ECO:0000256" key="8">
    <source>
        <dbReference type="ARBA" id="ARBA00023004"/>
    </source>
</evidence>
<protein>
    <recommendedName>
        <fullName evidence="11">Cytochrome b/b6 C-terminal region profile domain-containing protein</fullName>
    </recommendedName>
</protein>
<organism evidence="12">
    <name type="scientific">uncultured Acetothermia bacterium</name>
    <dbReference type="NCBI Taxonomy" id="236499"/>
    <lineage>
        <taxon>Bacteria</taxon>
        <taxon>Candidatus Bipolaricaulota</taxon>
        <taxon>environmental samples</taxon>
    </lineage>
</organism>
<dbReference type="AlphaFoldDB" id="H5SJV9"/>
<evidence type="ECO:0000259" key="11">
    <source>
        <dbReference type="PROSITE" id="PS51003"/>
    </source>
</evidence>
<keyword evidence="4 10" id="KW-0812">Transmembrane</keyword>
<keyword evidence="9 10" id="KW-0472">Membrane</keyword>
<sequence length="300" mass="33694">MKGGGDPNQNELDVLGEEQIAKGWRLSCQIAVTQDIEVEVPGYEVAEAIQIEPGLIRDVLAYAAEKIPLRKLPSTQKITVKRLKDLSNRTEAILEGGGDPTDVEALYAVFSYLAKDHKAQQVPTRFELTDEKIQKILEAFAKRLPAEEEEIITYPYFLYVAFTILFLLTAGLGIYSVFRDAPLEEPATPSFTPNPEKAPWYFVGIQELLAISPNIGPFTSVAIGGVIAPTLFILFLLAIPYIEPYLEFWRKDKSKPVGRRLRDRPVTTALFTLLVGTAIVLIIIGEYFRGPQWEWVIPWQ</sequence>
<dbReference type="InterPro" id="IPR027387">
    <property type="entry name" value="Cytb/b6-like_sf"/>
</dbReference>
<evidence type="ECO:0000256" key="10">
    <source>
        <dbReference type="SAM" id="Phobius"/>
    </source>
</evidence>
<feature type="transmembrane region" description="Helical" evidence="10">
    <location>
        <begin position="156"/>
        <end position="178"/>
    </location>
</feature>
<dbReference type="GO" id="GO:0051536">
    <property type="term" value="F:iron-sulfur cluster binding"/>
    <property type="evidence" value="ECO:0007669"/>
    <property type="project" value="InterPro"/>
</dbReference>
<keyword evidence="3" id="KW-0349">Heme</keyword>